<dbReference type="Proteomes" id="UP000182719">
    <property type="component" value="Unassembled WGS sequence"/>
</dbReference>
<keyword evidence="2" id="KW-1185">Reference proteome</keyword>
<name>A0A1H7M6T7_STIAU</name>
<sequence length="585" mass="64087">MGLWVGILEFNTMSEQQVPLVRRKEMLRLTVEALTNKLVLNDTGVAVFPEYFFAEPTVATGNHGRGDIRSLDEEEKDDFFRFVQQISEQNPKIIIFPGTIAWHKSFNRQGNQTLHSHGPQIGTSKATPRYQKAQAALQTSHVRALGAPYNPASPLAGHLSSWDGGYFINYTAFNPASLNTPSPTLSVTLNAGTMLPKYVTKLSDTYGGRVQQIQVFENSPSPKQRLVRSTAYVFQGGYCKFKYNKQGDFHEVLGGSNHFAYVPGVVNGVFKLDNISFGVEICLDHAIGFLRRNFPGTVDIHVVMSATVLIDLANVKAGDGGHIIHADANPANSGVWKFRTAGPVRQNISPPNKSTVTFVTSWMETRNVKCFRILPSHTGTAGLTNADTMIQKLDAFQQELAIAPGQPGALEWSACLTRINEINEVWGKLAKHRFTSTDATAFLQASRDLRAAVAALFSPPAQYTLSRLWGVVTTIRAMAEKVEPNKKYATALKKACDDYVPLRQQVGSAGSLVVLFTAKLWGYACVDCGLVHGCTPATLLSGQWHHCKTCASIYCPPCGKALASVGMLSRERTCRNCQGRTTLTV</sequence>
<evidence type="ECO:0000313" key="1">
    <source>
        <dbReference type="EMBL" id="SEL06658.1"/>
    </source>
</evidence>
<dbReference type="EMBL" id="FOAP01000003">
    <property type="protein sequence ID" value="SEL06658.1"/>
    <property type="molecule type" value="Genomic_DNA"/>
</dbReference>
<evidence type="ECO:0000313" key="2">
    <source>
        <dbReference type="Proteomes" id="UP000182719"/>
    </source>
</evidence>
<protein>
    <submittedName>
        <fullName evidence="1">Uncharacterized protein</fullName>
    </submittedName>
</protein>
<accession>A0A1H7M6T7</accession>
<reference evidence="2" key="1">
    <citation type="submission" date="2016-10" db="EMBL/GenBank/DDBJ databases">
        <authorList>
            <person name="Varghese N."/>
            <person name="Submissions S."/>
        </authorList>
    </citation>
    <scope>NUCLEOTIDE SEQUENCE [LARGE SCALE GENOMIC DNA]</scope>
    <source>
        <strain evidence="2">DSM 17044</strain>
    </source>
</reference>
<organism evidence="1 2">
    <name type="scientific">Stigmatella aurantiaca</name>
    <dbReference type="NCBI Taxonomy" id="41"/>
    <lineage>
        <taxon>Bacteria</taxon>
        <taxon>Pseudomonadati</taxon>
        <taxon>Myxococcota</taxon>
        <taxon>Myxococcia</taxon>
        <taxon>Myxococcales</taxon>
        <taxon>Cystobacterineae</taxon>
        <taxon>Archangiaceae</taxon>
        <taxon>Stigmatella</taxon>
    </lineage>
</organism>
<gene>
    <name evidence="1" type="ORF">SAMN05444354_103447</name>
</gene>
<dbReference type="AlphaFoldDB" id="A0A1H7M6T7"/>
<proteinExistence type="predicted"/>